<dbReference type="InterPro" id="IPR029063">
    <property type="entry name" value="SAM-dependent_MTases_sf"/>
</dbReference>
<evidence type="ECO:0000313" key="7">
    <source>
        <dbReference type="Proteomes" id="UP000178602"/>
    </source>
</evidence>
<evidence type="ECO:0000256" key="5">
    <source>
        <dbReference type="PROSITE-ProRule" id="PRU10015"/>
    </source>
</evidence>
<evidence type="ECO:0000256" key="4">
    <source>
        <dbReference type="PROSITE-ProRule" id="PRU01024"/>
    </source>
</evidence>
<feature type="active site" evidence="5">
    <location>
        <position position="364"/>
    </location>
</feature>
<dbReference type="PANTHER" id="PTHR11061">
    <property type="entry name" value="RNA M5U METHYLTRANSFERASE"/>
    <property type="match status" value="1"/>
</dbReference>
<comment type="caution">
    <text evidence="6">The sequence shown here is derived from an EMBL/GenBank/DDBJ whole genome shotgun (WGS) entry which is preliminary data.</text>
</comment>
<dbReference type="GO" id="GO:0070041">
    <property type="term" value="F:rRNA (uridine-C5-)-methyltransferase activity"/>
    <property type="evidence" value="ECO:0007669"/>
    <property type="project" value="TreeGrafter"/>
</dbReference>
<dbReference type="CDD" id="cd02440">
    <property type="entry name" value="AdoMet_MTases"/>
    <property type="match status" value="1"/>
</dbReference>
<dbReference type="PROSITE" id="PS01230">
    <property type="entry name" value="TRMA_1"/>
    <property type="match status" value="1"/>
</dbReference>
<dbReference type="Pfam" id="PF05958">
    <property type="entry name" value="tRNA_U5-meth_tr"/>
    <property type="match status" value="1"/>
</dbReference>
<gene>
    <name evidence="6" type="ORF">A3K49_05910</name>
</gene>
<keyword evidence="2 4" id="KW-0808">Transferase</keyword>
<dbReference type="AlphaFoldDB" id="A0A1F4T6Z4"/>
<keyword evidence="1 4" id="KW-0489">Methyltransferase</keyword>
<comment type="similarity">
    <text evidence="4">Belongs to the class I-like SAM-binding methyltransferase superfamily. RNA M5U methyltransferase family.</text>
</comment>
<dbReference type="Gene3D" id="3.40.50.150">
    <property type="entry name" value="Vaccinia Virus protein VP39"/>
    <property type="match status" value="1"/>
</dbReference>
<dbReference type="InterPro" id="IPR030390">
    <property type="entry name" value="MeTrfase_TrmA_AS"/>
</dbReference>
<proteinExistence type="inferred from homology"/>
<feature type="active site" description="Nucleophile" evidence="4">
    <location>
        <position position="364"/>
    </location>
</feature>
<name>A0A1F4T6Z4_UNCSA</name>
<dbReference type="PROSITE" id="PS51687">
    <property type="entry name" value="SAM_MT_RNA_M5U"/>
    <property type="match status" value="1"/>
</dbReference>
<dbReference type="NCBIfam" id="TIGR00479">
    <property type="entry name" value="rumA"/>
    <property type="match status" value="1"/>
</dbReference>
<dbReference type="GO" id="GO:0070475">
    <property type="term" value="P:rRNA base methylation"/>
    <property type="evidence" value="ECO:0007669"/>
    <property type="project" value="TreeGrafter"/>
</dbReference>
<dbReference type="Proteomes" id="UP000178602">
    <property type="component" value="Unassembled WGS sequence"/>
</dbReference>
<feature type="binding site" evidence="4">
    <location>
        <position position="245"/>
    </location>
    <ligand>
        <name>S-adenosyl-L-methionine</name>
        <dbReference type="ChEBI" id="CHEBI:59789"/>
    </ligand>
</feature>
<dbReference type="PANTHER" id="PTHR11061:SF30">
    <property type="entry name" value="TRNA (URACIL(54)-C(5))-METHYLTRANSFERASE"/>
    <property type="match status" value="1"/>
</dbReference>
<evidence type="ECO:0000256" key="3">
    <source>
        <dbReference type="ARBA" id="ARBA00022691"/>
    </source>
</evidence>
<protein>
    <submittedName>
        <fullName evidence="6">23S rRNA (Uracil-5-)-methyltransferase RumA</fullName>
    </submittedName>
</protein>
<feature type="binding site" evidence="4">
    <location>
        <position position="295"/>
    </location>
    <ligand>
        <name>S-adenosyl-L-methionine</name>
        <dbReference type="ChEBI" id="CHEBI:59789"/>
    </ligand>
</feature>
<dbReference type="EMBL" id="MEUG01000001">
    <property type="protein sequence ID" value="OGC28484.1"/>
    <property type="molecule type" value="Genomic_DNA"/>
</dbReference>
<evidence type="ECO:0000256" key="1">
    <source>
        <dbReference type="ARBA" id="ARBA00022603"/>
    </source>
</evidence>
<organism evidence="6 7">
    <name type="scientific">candidate division WOR-1 bacterium RIFOXYC12_FULL_54_18</name>
    <dbReference type="NCBI Taxonomy" id="1802584"/>
    <lineage>
        <taxon>Bacteria</taxon>
        <taxon>Bacillati</taxon>
        <taxon>Saganbacteria</taxon>
    </lineage>
</organism>
<feature type="binding site" evidence="4">
    <location>
        <position position="337"/>
    </location>
    <ligand>
        <name>S-adenosyl-L-methionine</name>
        <dbReference type="ChEBI" id="CHEBI:59789"/>
    </ligand>
</feature>
<accession>A0A1F4T6Z4</accession>
<dbReference type="SUPFAM" id="SSF53335">
    <property type="entry name" value="S-adenosyl-L-methionine-dependent methyltransferases"/>
    <property type="match status" value="1"/>
</dbReference>
<dbReference type="Gene3D" id="2.40.50.1070">
    <property type="match status" value="1"/>
</dbReference>
<reference evidence="6 7" key="1">
    <citation type="journal article" date="2016" name="Nat. Commun.">
        <title>Thousands of microbial genomes shed light on interconnected biogeochemical processes in an aquifer system.</title>
        <authorList>
            <person name="Anantharaman K."/>
            <person name="Brown C.T."/>
            <person name="Hug L.A."/>
            <person name="Sharon I."/>
            <person name="Castelle C.J."/>
            <person name="Probst A.J."/>
            <person name="Thomas B.C."/>
            <person name="Singh A."/>
            <person name="Wilkins M.J."/>
            <person name="Karaoz U."/>
            <person name="Brodie E.L."/>
            <person name="Williams K.H."/>
            <person name="Hubbard S.S."/>
            <person name="Banfield J.F."/>
        </authorList>
    </citation>
    <scope>NUCLEOTIDE SEQUENCE [LARGE SCALE GENOMIC DNA]</scope>
</reference>
<evidence type="ECO:0000313" key="6">
    <source>
        <dbReference type="EMBL" id="OGC28484.1"/>
    </source>
</evidence>
<dbReference type="PROSITE" id="PS01231">
    <property type="entry name" value="TRMA_2"/>
    <property type="match status" value="1"/>
</dbReference>
<feature type="binding site" evidence="4">
    <location>
        <position position="274"/>
    </location>
    <ligand>
        <name>S-adenosyl-L-methionine</name>
        <dbReference type="ChEBI" id="CHEBI:59789"/>
    </ligand>
</feature>
<keyword evidence="3 4" id="KW-0949">S-adenosyl-L-methionine</keyword>
<sequence length="407" mass="46079">MEEKLKDIKERIKPRCPYFGPCGGCQLQDIPYPIQLMLKREEVVDRLAEQGINSVKVEPVIGMDDPWFYRNKIQFPIRSQNGRLQMGYYKRRTHEVVNIKECYIQDPFLTEIAQIAHKIFEERGLSAYDEKSGQGVLRHFIGRSAFATNEILLGIVVNGRGLPAGFTVASDIKKQERLMHRLVARHQDYPNYEEKRRIIGIVQNINNFKSNVILGDKYNSLFGGTFIKDKLGKYIFKVQLPSFYQINPVQAVKLYDAVRDLAALTGRELVVDAYAGIGPVAFWLSTKAREVIGIEECAPAVKDALENIKFNNFVKVEMKLGKVEQLMPKKADVIVLDPPRGGCSEKVLGSVVKSGAKRVIYVSCAPESLARDLKILERHGYKTEVIQPVDMFPHTIHVESIAVVVKS</sequence>
<evidence type="ECO:0000256" key="2">
    <source>
        <dbReference type="ARBA" id="ARBA00022679"/>
    </source>
</evidence>
<dbReference type="InterPro" id="IPR010280">
    <property type="entry name" value="U5_MeTrfase_fam"/>
</dbReference>
<dbReference type="InterPro" id="IPR030391">
    <property type="entry name" value="MeTrfase_TrmA_CS"/>
</dbReference>